<dbReference type="Gene3D" id="3.30.450.20">
    <property type="entry name" value="PAS domain"/>
    <property type="match status" value="2"/>
</dbReference>
<keyword evidence="7 12" id="KW-0472">Membrane</keyword>
<evidence type="ECO:0000256" key="1">
    <source>
        <dbReference type="ARBA" id="ARBA00004429"/>
    </source>
</evidence>
<keyword evidence="3" id="KW-0145">Chemotaxis</keyword>
<dbReference type="SMART" id="SM00283">
    <property type="entry name" value="MA"/>
    <property type="match status" value="1"/>
</dbReference>
<proteinExistence type="inferred from homology"/>
<evidence type="ECO:0000256" key="8">
    <source>
        <dbReference type="ARBA" id="ARBA00023224"/>
    </source>
</evidence>
<dbReference type="GO" id="GO:0005886">
    <property type="term" value="C:plasma membrane"/>
    <property type="evidence" value="ECO:0007669"/>
    <property type="project" value="UniProtKB-SubCell"/>
</dbReference>
<keyword evidence="2" id="KW-1003">Cell membrane</keyword>
<evidence type="ECO:0000313" key="16">
    <source>
        <dbReference type="EMBL" id="SEO45298.1"/>
    </source>
</evidence>
<dbReference type="SUPFAM" id="SSF103190">
    <property type="entry name" value="Sensory domain-like"/>
    <property type="match status" value="1"/>
</dbReference>
<gene>
    <name evidence="16" type="ORF">SAMN04488052_101152</name>
</gene>
<dbReference type="PANTHER" id="PTHR32089:SF112">
    <property type="entry name" value="LYSOZYME-LIKE PROTEIN-RELATED"/>
    <property type="match status" value="1"/>
</dbReference>
<dbReference type="SUPFAM" id="SSF58104">
    <property type="entry name" value="Methyl-accepting chemotaxis protein (MCP) signaling domain"/>
    <property type="match status" value="1"/>
</dbReference>
<dbReference type="FunFam" id="1.10.287.950:FF:000001">
    <property type="entry name" value="Methyl-accepting chemotaxis sensory transducer"/>
    <property type="match status" value="1"/>
</dbReference>
<dbReference type="STRING" id="406100.SAMN04488052_101152"/>
<dbReference type="AlphaFoldDB" id="A0A1H8PU94"/>
<keyword evidence="6 12" id="KW-1133">Transmembrane helix</keyword>
<evidence type="ECO:0000256" key="12">
    <source>
        <dbReference type="SAM" id="Phobius"/>
    </source>
</evidence>
<dbReference type="CDD" id="cd12914">
    <property type="entry name" value="PDC1_DGC_like"/>
    <property type="match status" value="1"/>
</dbReference>
<reference evidence="16 17" key="1">
    <citation type="submission" date="2016-10" db="EMBL/GenBank/DDBJ databases">
        <authorList>
            <person name="de Groot N.N."/>
        </authorList>
    </citation>
    <scope>NUCLEOTIDE SEQUENCE [LARGE SCALE GENOMIC DNA]</scope>
    <source>
        <strain evidence="16 17">CGMCC 1.6291</strain>
    </source>
</reference>
<evidence type="ECO:0000313" key="17">
    <source>
        <dbReference type="Proteomes" id="UP000199657"/>
    </source>
</evidence>
<evidence type="ECO:0000256" key="3">
    <source>
        <dbReference type="ARBA" id="ARBA00022500"/>
    </source>
</evidence>
<dbReference type="EMBL" id="FOEG01000001">
    <property type="protein sequence ID" value="SEO45298.1"/>
    <property type="molecule type" value="Genomic_DNA"/>
</dbReference>
<keyword evidence="4" id="KW-0997">Cell inner membrane</keyword>
<organism evidence="16 17">
    <name type="scientific">Aquisalimonas asiatica</name>
    <dbReference type="NCBI Taxonomy" id="406100"/>
    <lineage>
        <taxon>Bacteria</taxon>
        <taxon>Pseudomonadati</taxon>
        <taxon>Pseudomonadota</taxon>
        <taxon>Gammaproteobacteria</taxon>
        <taxon>Chromatiales</taxon>
        <taxon>Ectothiorhodospiraceae</taxon>
        <taxon>Aquisalimonas</taxon>
    </lineage>
</organism>
<keyword evidence="17" id="KW-1185">Reference proteome</keyword>
<dbReference type="GO" id="GO:0006935">
    <property type="term" value="P:chemotaxis"/>
    <property type="evidence" value="ECO:0007669"/>
    <property type="project" value="UniProtKB-KW"/>
</dbReference>
<evidence type="ECO:0000259" key="14">
    <source>
        <dbReference type="PROSITE" id="PS50192"/>
    </source>
</evidence>
<dbReference type="Proteomes" id="UP000199657">
    <property type="component" value="Unassembled WGS sequence"/>
</dbReference>
<feature type="transmembrane region" description="Helical" evidence="12">
    <location>
        <begin position="270"/>
        <end position="293"/>
    </location>
</feature>
<name>A0A1H8PU94_9GAMM</name>
<dbReference type="GO" id="GO:0007165">
    <property type="term" value="P:signal transduction"/>
    <property type="evidence" value="ECO:0007669"/>
    <property type="project" value="UniProtKB-KW"/>
</dbReference>
<dbReference type="PROSITE" id="PS50192">
    <property type="entry name" value="T_SNARE"/>
    <property type="match status" value="1"/>
</dbReference>
<evidence type="ECO:0000256" key="11">
    <source>
        <dbReference type="SAM" id="MobiDB-lite"/>
    </source>
</evidence>
<evidence type="ECO:0000256" key="4">
    <source>
        <dbReference type="ARBA" id="ARBA00022519"/>
    </source>
</evidence>
<evidence type="ECO:0000256" key="9">
    <source>
        <dbReference type="ARBA" id="ARBA00029447"/>
    </source>
</evidence>
<feature type="domain" description="T-SNARE coiled-coil homology" evidence="14">
    <location>
        <begin position="549"/>
        <end position="603"/>
    </location>
</feature>
<dbReference type="Pfam" id="PF02743">
    <property type="entry name" value="dCache_1"/>
    <property type="match status" value="1"/>
</dbReference>
<keyword evidence="5 12" id="KW-0812">Transmembrane</keyword>
<dbReference type="Pfam" id="PF00015">
    <property type="entry name" value="MCPsignal"/>
    <property type="match status" value="1"/>
</dbReference>
<feature type="compositionally biased region" description="Polar residues" evidence="11">
    <location>
        <begin position="402"/>
        <end position="418"/>
    </location>
</feature>
<feature type="region of interest" description="Disordered" evidence="11">
    <location>
        <begin position="399"/>
        <end position="424"/>
    </location>
</feature>
<feature type="domain" description="Methyl-accepting transducer" evidence="13">
    <location>
        <begin position="354"/>
        <end position="590"/>
    </location>
</feature>
<dbReference type="InterPro" id="IPR004089">
    <property type="entry name" value="MCPsignal_dom"/>
</dbReference>
<dbReference type="CDD" id="cd11386">
    <property type="entry name" value="MCP_signal"/>
    <property type="match status" value="1"/>
</dbReference>
<comment type="similarity">
    <text evidence="9">Belongs to the methyl-accepting chemotaxis (MCP) protein family.</text>
</comment>
<feature type="domain" description="HAMP" evidence="15">
    <location>
        <begin position="308"/>
        <end position="349"/>
    </location>
</feature>
<protein>
    <submittedName>
        <fullName evidence="16">Methyl-accepting chemotaxis protein</fullName>
    </submittedName>
</protein>
<evidence type="ECO:0000256" key="10">
    <source>
        <dbReference type="PROSITE-ProRule" id="PRU00284"/>
    </source>
</evidence>
<keyword evidence="8 10" id="KW-0807">Transducer</keyword>
<sequence>MIVSLVLVSILLISSLVYVQYRDSQTEAALNDLYGTGDAYTRAFSDWLTARQDEMRYLASLNAAEELDADALNHLLERIADARGYYDTIFVVGEDGRGIAGVAHDGEARVLSAEEAHDFDVADRAWFQTAISGEDVFSNPLVSRATGNRVSNVVIPIRDNGQVIAVMRGAVQLDTIVEQVEYMADDQSFEVYLVDGDGEAVTDAASVDGVGSNVNTEAARGVVAGESGVGVYANAAGEQVAGSYNPIPLLDWGLVMEIPEAEALAEVRRIFWIVSAIATVILLISILASLGIVRSITRPLGGEPKYAAEAVHRVADGDMATPIQLRAGDTDSLLASIANMQENLRTMIREMSSYADEVASAATELTQVNQETDKGIQQQRDQLSSAATAMNEMTATVEEVARNSQSAADGANNTSSEAQDGREVVTKTMSAMSTLSEQIGETADVMATLKQESDNVGTVLQVIEDVAEQTNLLALNAAIEAARAGEHGRGFAVVADEVRSLATRTKDSTNEIQSIIEQVQVSAGRAEQSMQQSRDHAAESVGQAEHAGESLERITGAVANINEMIQQIASAAEEQSATAKEINENIHNITQVADDNARSVVQSTEASESMAQLAEKLRQITHQFRL</sequence>
<dbReference type="Gene3D" id="1.10.287.950">
    <property type="entry name" value="Methyl-accepting chemotaxis protein"/>
    <property type="match status" value="1"/>
</dbReference>
<dbReference type="InterPro" id="IPR000727">
    <property type="entry name" value="T_SNARE_dom"/>
</dbReference>
<dbReference type="PROSITE" id="PS50111">
    <property type="entry name" value="CHEMOTAXIS_TRANSDUC_2"/>
    <property type="match status" value="1"/>
</dbReference>
<dbReference type="PROSITE" id="PS50885">
    <property type="entry name" value="HAMP"/>
    <property type="match status" value="1"/>
</dbReference>
<evidence type="ECO:0000256" key="5">
    <source>
        <dbReference type="ARBA" id="ARBA00022692"/>
    </source>
</evidence>
<evidence type="ECO:0000259" key="15">
    <source>
        <dbReference type="PROSITE" id="PS50885"/>
    </source>
</evidence>
<evidence type="ECO:0000259" key="13">
    <source>
        <dbReference type="PROSITE" id="PS50111"/>
    </source>
</evidence>
<evidence type="ECO:0000256" key="2">
    <source>
        <dbReference type="ARBA" id="ARBA00022475"/>
    </source>
</evidence>
<feature type="region of interest" description="Disordered" evidence="11">
    <location>
        <begin position="523"/>
        <end position="549"/>
    </location>
</feature>
<evidence type="ECO:0000256" key="7">
    <source>
        <dbReference type="ARBA" id="ARBA00023136"/>
    </source>
</evidence>
<accession>A0A1H8PU94</accession>
<dbReference type="PANTHER" id="PTHR32089">
    <property type="entry name" value="METHYL-ACCEPTING CHEMOTAXIS PROTEIN MCPB"/>
    <property type="match status" value="1"/>
</dbReference>
<comment type="subcellular location">
    <subcellularLocation>
        <location evidence="1">Cell inner membrane</location>
        <topology evidence="1">Multi-pass membrane protein</topology>
    </subcellularLocation>
</comment>
<dbReference type="InterPro" id="IPR003660">
    <property type="entry name" value="HAMP_dom"/>
</dbReference>
<evidence type="ECO:0000256" key="6">
    <source>
        <dbReference type="ARBA" id="ARBA00022989"/>
    </source>
</evidence>
<dbReference type="InterPro" id="IPR029151">
    <property type="entry name" value="Sensor-like_sf"/>
</dbReference>
<dbReference type="InterPro" id="IPR033479">
    <property type="entry name" value="dCache_1"/>
</dbReference>